<name>R0M516_ANAPL</name>
<dbReference type="Proteomes" id="UP000296049">
    <property type="component" value="Unassembled WGS sequence"/>
</dbReference>
<keyword evidence="2" id="KW-1185">Reference proteome</keyword>
<dbReference type="AlphaFoldDB" id="R0M516"/>
<organism evidence="1 2">
    <name type="scientific">Anas platyrhynchos</name>
    <name type="common">Mallard</name>
    <name type="synonym">Anas boschas</name>
    <dbReference type="NCBI Taxonomy" id="8839"/>
    <lineage>
        <taxon>Eukaryota</taxon>
        <taxon>Metazoa</taxon>
        <taxon>Chordata</taxon>
        <taxon>Craniata</taxon>
        <taxon>Vertebrata</taxon>
        <taxon>Euteleostomi</taxon>
        <taxon>Archelosauria</taxon>
        <taxon>Archosauria</taxon>
        <taxon>Dinosauria</taxon>
        <taxon>Saurischia</taxon>
        <taxon>Theropoda</taxon>
        <taxon>Coelurosauria</taxon>
        <taxon>Aves</taxon>
        <taxon>Neognathae</taxon>
        <taxon>Galloanserae</taxon>
        <taxon>Anseriformes</taxon>
        <taxon>Anatidae</taxon>
        <taxon>Anatinae</taxon>
        <taxon>Anas</taxon>
    </lineage>
</organism>
<sequence length="398" mass="45033">MSVLAETRNIAQHYQIEIMPRQDVLESRWISESSLCSVWGCRKEAQSWSIVFSPSDTSLLFYTSLTNSESEADGRLASQHTLRLPITQPDTSLSTVLSNQWECGSWYTLNIATFIQFSKDKEAPSYKSNNLAALTIHLIKTLISNSLSAKKHQSSFHETGTAVSLKIQLHVGLKEYLEAERRGKKDTDNYFKAFPSKTLRRVKRVLFSSPVPTAVFPFHEQDKSFTTQEQAWLLMQRFLSSKSYWGDVFPMSDHEQLIRKYQKREQTDSGALGLPERKRAPPSCLLGCFYAHTALCCPGLSPVEYSTVLFAGHPSTLTALSSNPFQCQNHAGTKTQGARKSFLYALKSKYWNGSFYTGKAVWEMLKKFSGSDLVCVAQMNFDFNLAANSLASRRREFE</sequence>
<dbReference type="EMBL" id="KB742497">
    <property type="protein sequence ID" value="EOB07738.1"/>
    <property type="molecule type" value="Genomic_DNA"/>
</dbReference>
<reference evidence="2" key="1">
    <citation type="journal article" date="2013" name="Nat. Genet.">
        <title>The duck genome and transcriptome provide insight into an avian influenza virus reservoir species.</title>
        <authorList>
            <person name="Huang Y."/>
            <person name="Li Y."/>
            <person name="Burt D.W."/>
            <person name="Chen H."/>
            <person name="Zhang Y."/>
            <person name="Qian W."/>
            <person name="Kim H."/>
            <person name="Gan S."/>
            <person name="Zhao Y."/>
            <person name="Li J."/>
            <person name="Yi K."/>
            <person name="Feng H."/>
            <person name="Zhu P."/>
            <person name="Li B."/>
            <person name="Liu Q."/>
            <person name="Fairley S."/>
            <person name="Magor K.E."/>
            <person name="Du Z."/>
            <person name="Hu X."/>
            <person name="Goodman L."/>
            <person name="Tafer H."/>
            <person name="Vignal A."/>
            <person name="Lee T."/>
            <person name="Kim K.W."/>
            <person name="Sheng Z."/>
            <person name="An Y."/>
            <person name="Searle S."/>
            <person name="Herrero J."/>
            <person name="Groenen M.A."/>
            <person name="Crooijmans R.P."/>
            <person name="Faraut T."/>
            <person name="Cai Q."/>
            <person name="Webster R.G."/>
            <person name="Aldridge J.R."/>
            <person name="Warren W.C."/>
            <person name="Bartschat S."/>
            <person name="Kehr S."/>
            <person name="Marz M."/>
            <person name="Stadler P.F."/>
            <person name="Smith J."/>
            <person name="Kraus R.H."/>
            <person name="Zhao Y."/>
            <person name="Ren L."/>
            <person name="Fei J."/>
            <person name="Morisson M."/>
            <person name="Kaiser P."/>
            <person name="Griffin D.K."/>
            <person name="Rao M."/>
            <person name="Pitel F."/>
            <person name="Wang J."/>
            <person name="Li N."/>
        </authorList>
    </citation>
    <scope>NUCLEOTIDE SEQUENCE [LARGE SCALE GENOMIC DNA]</scope>
</reference>
<proteinExistence type="predicted"/>
<evidence type="ECO:0000313" key="2">
    <source>
        <dbReference type="Proteomes" id="UP000296049"/>
    </source>
</evidence>
<gene>
    <name evidence="1" type="ORF">Anapl_06731</name>
</gene>
<protein>
    <submittedName>
        <fullName evidence="1">Uncharacterized protein</fullName>
    </submittedName>
</protein>
<accession>R0M516</accession>
<evidence type="ECO:0000313" key="1">
    <source>
        <dbReference type="EMBL" id="EOB07738.1"/>
    </source>
</evidence>